<dbReference type="AlphaFoldDB" id="A0A915CUA2"/>
<sequence length="162" mass="18504">MWNKAVTKWFEHFQKRSEAAGQVSPRATVEASPDSGNHRLDVIVPCIRSKFIFVIDLAYYFGPSLEAGFFKRDAVDSSLPFLKACSARSEIFSNMKLGRKLEQAYYYMSLIRSNPNIVGKYNTYCCLATVVGKWPNNNMPVEQFHWLEFSGGINPMHTSRHP</sequence>
<dbReference type="Proteomes" id="UP000887574">
    <property type="component" value="Unplaced"/>
</dbReference>
<organism evidence="1 2">
    <name type="scientific">Ditylenchus dipsaci</name>
    <dbReference type="NCBI Taxonomy" id="166011"/>
    <lineage>
        <taxon>Eukaryota</taxon>
        <taxon>Metazoa</taxon>
        <taxon>Ecdysozoa</taxon>
        <taxon>Nematoda</taxon>
        <taxon>Chromadorea</taxon>
        <taxon>Rhabditida</taxon>
        <taxon>Tylenchina</taxon>
        <taxon>Tylenchomorpha</taxon>
        <taxon>Sphaerularioidea</taxon>
        <taxon>Anguinidae</taxon>
        <taxon>Anguininae</taxon>
        <taxon>Ditylenchus</taxon>
    </lineage>
</organism>
<evidence type="ECO:0000313" key="1">
    <source>
        <dbReference type="Proteomes" id="UP000887574"/>
    </source>
</evidence>
<dbReference type="WBParaSite" id="jg12680">
    <property type="protein sequence ID" value="jg12680"/>
    <property type="gene ID" value="jg12680"/>
</dbReference>
<accession>A0A915CUA2</accession>
<evidence type="ECO:0000313" key="2">
    <source>
        <dbReference type="WBParaSite" id="jg12680"/>
    </source>
</evidence>
<name>A0A915CUA2_9BILA</name>
<keyword evidence="1" id="KW-1185">Reference proteome</keyword>
<proteinExistence type="predicted"/>
<reference evidence="2" key="1">
    <citation type="submission" date="2022-11" db="UniProtKB">
        <authorList>
            <consortium name="WormBaseParasite"/>
        </authorList>
    </citation>
    <scope>IDENTIFICATION</scope>
</reference>
<protein>
    <submittedName>
        <fullName evidence="2">Uncharacterized protein</fullName>
    </submittedName>
</protein>